<evidence type="ECO:0000313" key="2">
    <source>
        <dbReference type="Proteomes" id="UP000019426"/>
    </source>
</evidence>
<sequence length="134" mass="15873">MEFSSLVLIERDSEGKFLKEYDSFNAEEGAEYITKFYTDRSNIYIVFDTNSDVEDWEFTGIFDLFDRESFTEAGYTINDIEEEYNPTFEVIIPFEDDYDYINDKLQDVSRKINITMTKVFADIVGRENDYKGEE</sequence>
<dbReference type="HOGENOM" id="CLU_1913438_0_0_9"/>
<dbReference type="STRING" id="1216932.CM240_2210"/>
<dbReference type="Pfam" id="PF20548">
    <property type="entry name" value="DUF6762"/>
    <property type="match status" value="1"/>
</dbReference>
<dbReference type="RefSeq" id="WP_044039094.1">
    <property type="nucleotide sequence ID" value="NZ_HG917868.1"/>
</dbReference>
<dbReference type="Proteomes" id="UP000019426">
    <property type="component" value="Chromosome M2/40_rep1"/>
</dbReference>
<dbReference type="InterPro" id="IPR046650">
    <property type="entry name" value="DUF6762"/>
</dbReference>
<keyword evidence="2" id="KW-1185">Reference proteome</keyword>
<dbReference type="eggNOG" id="ENOG50331JD">
    <property type="taxonomic scope" value="Bacteria"/>
</dbReference>
<dbReference type="OrthoDB" id="1913818at2"/>
<evidence type="ECO:0000313" key="1">
    <source>
        <dbReference type="EMBL" id="CDM69353.1"/>
    </source>
</evidence>
<name>W6RY16_9CLOT</name>
<gene>
    <name evidence="1" type="ORF">CM240_2210</name>
</gene>
<protein>
    <submittedName>
        <fullName evidence="1">Uncharacterized protein</fullName>
    </submittedName>
</protein>
<dbReference type="PATRIC" id="fig|1216932.3.peg.2194"/>
<accession>W6RY16</accession>
<organism evidence="1 2">
    <name type="scientific">Clostridium bornimense</name>
    <dbReference type="NCBI Taxonomy" id="1216932"/>
    <lineage>
        <taxon>Bacteria</taxon>
        <taxon>Bacillati</taxon>
        <taxon>Bacillota</taxon>
        <taxon>Clostridia</taxon>
        <taxon>Eubacteriales</taxon>
        <taxon>Clostridiaceae</taxon>
        <taxon>Clostridium</taxon>
    </lineage>
</organism>
<proteinExistence type="predicted"/>
<dbReference type="AlphaFoldDB" id="W6RY16"/>
<dbReference type="KEGG" id="clt:CM240_2210"/>
<dbReference type="EMBL" id="HG917868">
    <property type="protein sequence ID" value="CDM69353.1"/>
    <property type="molecule type" value="Genomic_DNA"/>
</dbReference>
<reference evidence="1 2" key="1">
    <citation type="submission" date="2013-11" db="EMBL/GenBank/DDBJ databases">
        <title>Complete genome sequence of Clostridum sp. M2/40.</title>
        <authorList>
            <person name="Wibberg D."/>
            <person name="Puehler A."/>
            <person name="Schlueter A."/>
        </authorList>
    </citation>
    <scope>NUCLEOTIDE SEQUENCE [LARGE SCALE GENOMIC DNA]</scope>
    <source>
        <strain evidence="2">M2/40</strain>
    </source>
</reference>